<keyword evidence="1" id="KW-0812">Transmembrane</keyword>
<dbReference type="GO" id="GO:0016787">
    <property type="term" value="F:hydrolase activity"/>
    <property type="evidence" value="ECO:0007669"/>
    <property type="project" value="UniProtKB-KW"/>
</dbReference>
<comment type="caution">
    <text evidence="2">The sequence shown here is derived from an EMBL/GenBank/DDBJ whole genome shotgun (WGS) entry which is preliminary data.</text>
</comment>
<accession>A0ABW8M6N9</accession>
<dbReference type="PANTHER" id="PTHR43784">
    <property type="entry name" value="GDSL-LIKE LIPASE/ACYLHYDROLASE, PUTATIVE (AFU_ORTHOLOGUE AFUA_2G00820)-RELATED"/>
    <property type="match status" value="1"/>
</dbReference>
<evidence type="ECO:0000313" key="3">
    <source>
        <dbReference type="Proteomes" id="UP001620295"/>
    </source>
</evidence>
<keyword evidence="1" id="KW-1133">Transmembrane helix</keyword>
<proteinExistence type="predicted"/>
<keyword evidence="3" id="KW-1185">Reference proteome</keyword>
<keyword evidence="2" id="KW-0378">Hydrolase</keyword>
<feature type="non-terminal residue" evidence="2">
    <location>
        <position position="165"/>
    </location>
</feature>
<name>A0ABW8M6N9_9ACTN</name>
<gene>
    <name evidence="2" type="ORF">ACI2L5_54770</name>
</gene>
<dbReference type="EMBL" id="JBJDQH010000361">
    <property type="protein sequence ID" value="MFK4273839.1"/>
    <property type="molecule type" value="Genomic_DNA"/>
</dbReference>
<dbReference type="InterPro" id="IPR053140">
    <property type="entry name" value="GDSL_Rv0518-like"/>
</dbReference>
<dbReference type="Proteomes" id="UP001620295">
    <property type="component" value="Unassembled WGS sequence"/>
</dbReference>
<evidence type="ECO:0000313" key="2">
    <source>
        <dbReference type="EMBL" id="MFK4273839.1"/>
    </source>
</evidence>
<organism evidence="2 3">
    <name type="scientific">Streptomyces milbemycinicus</name>
    <dbReference type="NCBI Taxonomy" id="476552"/>
    <lineage>
        <taxon>Bacteria</taxon>
        <taxon>Bacillati</taxon>
        <taxon>Actinomycetota</taxon>
        <taxon>Actinomycetes</taxon>
        <taxon>Kitasatosporales</taxon>
        <taxon>Streptomycetaceae</taxon>
        <taxon>Streptomyces</taxon>
    </lineage>
</organism>
<dbReference type="PANTHER" id="PTHR43784:SF2">
    <property type="entry name" value="GDSL-LIKE LIPASE_ACYLHYDROLASE, PUTATIVE (AFU_ORTHOLOGUE AFUA_2G00820)-RELATED"/>
    <property type="match status" value="1"/>
</dbReference>
<protein>
    <submittedName>
        <fullName evidence="2">SGNH/GDSL hydrolase family protein</fullName>
    </submittedName>
</protein>
<sequence>MPRRTGYAVLAALAAVVILVSTAIFIGLRGDHGGTDSRAQGARGSAAPASAGAWVGTWSTSAAAAEPRTLRGFSGMSIRNVVHTSIGGSSARIQLSNFYSSRPLTITHASLALAAAPSNPTAAAGTMRRLTFDNRSWVTIPPGKAATSDPVRLADPDAAALLVTT</sequence>
<keyword evidence="1" id="KW-0472">Membrane</keyword>
<reference evidence="2 3" key="1">
    <citation type="submission" date="2024-11" db="EMBL/GenBank/DDBJ databases">
        <title>The Natural Products Discovery Center: Release of the First 8490 Sequenced Strains for Exploring Actinobacteria Biosynthetic Diversity.</title>
        <authorList>
            <person name="Kalkreuter E."/>
            <person name="Kautsar S.A."/>
            <person name="Yang D."/>
            <person name="Bader C.D."/>
            <person name="Teijaro C.N."/>
            <person name="Fluegel L."/>
            <person name="Davis C.M."/>
            <person name="Simpson J.R."/>
            <person name="Lauterbach L."/>
            <person name="Steele A.D."/>
            <person name="Gui C."/>
            <person name="Meng S."/>
            <person name="Li G."/>
            <person name="Viehrig K."/>
            <person name="Ye F."/>
            <person name="Su P."/>
            <person name="Kiefer A.F."/>
            <person name="Nichols A."/>
            <person name="Cepeda A.J."/>
            <person name="Yan W."/>
            <person name="Fan B."/>
            <person name="Jiang Y."/>
            <person name="Adhikari A."/>
            <person name="Zheng C.-J."/>
            <person name="Schuster L."/>
            <person name="Cowan T.M."/>
            <person name="Smanski M.J."/>
            <person name="Chevrette M.G."/>
            <person name="De Carvalho L.P.S."/>
            <person name="Shen B."/>
        </authorList>
    </citation>
    <scope>NUCLEOTIDE SEQUENCE [LARGE SCALE GENOMIC DNA]</scope>
    <source>
        <strain evidence="2 3">NPDC020863</strain>
    </source>
</reference>
<evidence type="ECO:0000256" key="1">
    <source>
        <dbReference type="SAM" id="Phobius"/>
    </source>
</evidence>
<feature type="transmembrane region" description="Helical" evidence="1">
    <location>
        <begin position="6"/>
        <end position="28"/>
    </location>
</feature>